<accession>A0A368YGH0</accession>
<dbReference type="OrthoDB" id="9760689at2"/>
<keyword evidence="3" id="KW-1185">Reference proteome</keyword>
<evidence type="ECO:0000313" key="3">
    <source>
        <dbReference type="Proteomes" id="UP000252585"/>
    </source>
</evidence>
<keyword evidence="2" id="KW-0808">Transferase</keyword>
<dbReference type="GO" id="GO:0032259">
    <property type="term" value="P:methylation"/>
    <property type="evidence" value="ECO:0007669"/>
    <property type="project" value="UniProtKB-KW"/>
</dbReference>
<dbReference type="PANTHER" id="PTHR43861:SF1">
    <property type="entry name" value="TRANS-ACONITATE 2-METHYLTRANSFERASE"/>
    <property type="match status" value="1"/>
</dbReference>
<dbReference type="Gene3D" id="3.40.50.150">
    <property type="entry name" value="Vaccinia Virus protein VP39"/>
    <property type="match status" value="1"/>
</dbReference>
<reference evidence="2 3" key="1">
    <citation type="submission" date="2018-07" db="EMBL/GenBank/DDBJ databases">
        <title>Genomic Encyclopedia of Type Strains, Phase IV (KMG-IV): sequencing the most valuable type-strain genomes for metagenomic binning, comparative biology and taxonomic classification.</title>
        <authorList>
            <person name="Goeker M."/>
        </authorList>
    </citation>
    <scope>NUCLEOTIDE SEQUENCE [LARGE SCALE GENOMIC DNA]</scope>
    <source>
        <strain evidence="2 3">DSM 27696</strain>
    </source>
</reference>
<dbReference type="SUPFAM" id="SSF53335">
    <property type="entry name" value="S-adenosyl-L-methionine-dependent methyltransferases"/>
    <property type="match status" value="1"/>
</dbReference>
<keyword evidence="2" id="KW-0830">Ubiquinone</keyword>
<feature type="domain" description="Methyltransferase type 11" evidence="1">
    <location>
        <begin position="37"/>
        <end position="126"/>
    </location>
</feature>
<evidence type="ECO:0000313" key="2">
    <source>
        <dbReference type="EMBL" id="RCW77284.1"/>
    </source>
</evidence>
<protein>
    <submittedName>
        <fullName evidence="2">Ubiquinone/menaquinone biosynthesis C-methylase UbiE</fullName>
    </submittedName>
</protein>
<dbReference type="PANTHER" id="PTHR43861">
    <property type="entry name" value="TRANS-ACONITATE 2-METHYLTRANSFERASE-RELATED"/>
    <property type="match status" value="1"/>
</dbReference>
<dbReference type="GO" id="GO:0008757">
    <property type="term" value="F:S-adenosylmethionine-dependent methyltransferase activity"/>
    <property type="evidence" value="ECO:0007669"/>
    <property type="project" value="InterPro"/>
</dbReference>
<comment type="caution">
    <text evidence="2">The sequence shown here is derived from an EMBL/GenBank/DDBJ whole genome shotgun (WGS) entry which is preliminary data.</text>
</comment>
<dbReference type="AlphaFoldDB" id="A0A368YGH0"/>
<sequence length="253" mass="28801">MKDNWNAQLYDGSHAFVSQFGNDLISFLAPEKGERILDIGCGTGDLASEIQQRGAEVTGIDQSENMITQAKEKFPLIDFHVTDLLELPYQSEFEAVFSNATLHWVKQPELALERIYQSLKPGGRFVAEFGGKGNVKIISDEVIRQLQLSGVENVTERFPWYFPSIAEYTTLMEKAGFRVTFAQHYDRPTPLEGEHGLRNWIEMFGASFFQEISEEKKQDLIAKVENNLEDTLKNNGTWIADYKRIRVIGIKSI</sequence>
<dbReference type="CDD" id="cd02440">
    <property type="entry name" value="AdoMet_MTases"/>
    <property type="match status" value="1"/>
</dbReference>
<proteinExistence type="predicted"/>
<name>A0A368YGH0_9BACI</name>
<dbReference type="EMBL" id="QPJJ01000001">
    <property type="protein sequence ID" value="RCW77284.1"/>
    <property type="molecule type" value="Genomic_DNA"/>
</dbReference>
<dbReference type="RefSeq" id="WP_114351225.1">
    <property type="nucleotide sequence ID" value="NZ_QPJJ01000001.1"/>
</dbReference>
<dbReference type="InterPro" id="IPR013216">
    <property type="entry name" value="Methyltransf_11"/>
</dbReference>
<gene>
    <name evidence="2" type="ORF">DFR57_101153</name>
</gene>
<keyword evidence="2" id="KW-0489">Methyltransferase</keyword>
<dbReference type="InterPro" id="IPR029063">
    <property type="entry name" value="SAM-dependent_MTases_sf"/>
</dbReference>
<dbReference type="Pfam" id="PF08241">
    <property type="entry name" value="Methyltransf_11"/>
    <property type="match status" value="1"/>
</dbReference>
<evidence type="ECO:0000259" key="1">
    <source>
        <dbReference type="Pfam" id="PF08241"/>
    </source>
</evidence>
<organism evidence="2 3">
    <name type="scientific">Saliterribacillus persicus</name>
    <dbReference type="NCBI Taxonomy" id="930114"/>
    <lineage>
        <taxon>Bacteria</taxon>
        <taxon>Bacillati</taxon>
        <taxon>Bacillota</taxon>
        <taxon>Bacilli</taxon>
        <taxon>Bacillales</taxon>
        <taxon>Bacillaceae</taxon>
        <taxon>Saliterribacillus</taxon>
    </lineage>
</organism>
<dbReference type="Proteomes" id="UP000252585">
    <property type="component" value="Unassembled WGS sequence"/>
</dbReference>